<dbReference type="GO" id="GO:0031295">
    <property type="term" value="P:T cell costimulation"/>
    <property type="evidence" value="ECO:0007669"/>
    <property type="project" value="TreeGrafter"/>
</dbReference>
<dbReference type="InterPro" id="IPR043521">
    <property type="entry name" value="TNFR_13C/17"/>
</dbReference>
<sequence length="213" mass="23106">FYSDSDMAQKSSDATCSQSLCFDILTKACVSCSELAGKSKEETTYHITSIAPTSTQAPVLSPILLFGIPALVGLVLVLVALWVLLVCRVRRWRQRKKRRPDEKPKENLCNVTSCESQACKRLKLPEENDHVLETCPHLNGALKHAGPAGRGDFSKKKPVFQAGAGSDVIKLAALSTGNEECDHGFPLPATELGATVLVTTKTIQNNCAIEERP</sequence>
<dbReference type="GO" id="GO:0009897">
    <property type="term" value="C:external side of plasma membrane"/>
    <property type="evidence" value="ECO:0007669"/>
    <property type="project" value="TreeGrafter"/>
</dbReference>
<accession>K7G7Y0</accession>
<keyword evidence="1" id="KW-0812">Transmembrane</keyword>
<feature type="transmembrane region" description="Helical" evidence="1">
    <location>
        <begin position="63"/>
        <end position="89"/>
    </location>
</feature>
<dbReference type="GO" id="GO:0031296">
    <property type="term" value="P:B cell costimulation"/>
    <property type="evidence" value="ECO:0007669"/>
    <property type="project" value="TreeGrafter"/>
</dbReference>
<dbReference type="HOGENOM" id="CLU_131020_0_0_1"/>
<organism evidence="2 3">
    <name type="scientific">Pelodiscus sinensis</name>
    <name type="common">Chinese softshell turtle</name>
    <name type="synonym">Trionyx sinensis</name>
    <dbReference type="NCBI Taxonomy" id="13735"/>
    <lineage>
        <taxon>Eukaryota</taxon>
        <taxon>Metazoa</taxon>
        <taxon>Chordata</taxon>
        <taxon>Craniata</taxon>
        <taxon>Vertebrata</taxon>
        <taxon>Euteleostomi</taxon>
        <taxon>Archelosauria</taxon>
        <taxon>Testudinata</taxon>
        <taxon>Testudines</taxon>
        <taxon>Cryptodira</taxon>
        <taxon>Trionychia</taxon>
        <taxon>Trionychidae</taxon>
        <taxon>Pelodiscus</taxon>
    </lineage>
</organism>
<keyword evidence="3" id="KW-1185">Reference proteome</keyword>
<evidence type="ECO:0000313" key="2">
    <source>
        <dbReference type="Ensembl" id="ENSPSIP00000016391.1"/>
    </source>
</evidence>
<dbReference type="Ensembl" id="ENSPSIT00000016467.1">
    <property type="protein sequence ID" value="ENSPSIP00000016391.1"/>
    <property type="gene ID" value="ENSPSIG00000014615.1"/>
</dbReference>
<name>K7G7Y0_PELSI</name>
<reference evidence="3" key="1">
    <citation type="submission" date="2011-10" db="EMBL/GenBank/DDBJ databases">
        <authorList>
            <consortium name="Soft-shell Turtle Genome Consortium"/>
        </authorList>
    </citation>
    <scope>NUCLEOTIDE SEQUENCE [LARGE SCALE GENOMIC DNA]</scope>
    <source>
        <strain evidence="3">Daiwa-1</strain>
    </source>
</reference>
<dbReference type="eggNOG" id="ENOG502T201">
    <property type="taxonomic scope" value="Eukaryota"/>
</dbReference>
<reference evidence="3" key="2">
    <citation type="journal article" date="2013" name="Nat. Genet.">
        <title>The draft genomes of soft-shell turtle and green sea turtle yield insights into the development and evolution of the turtle-specific body plan.</title>
        <authorList>
            <person name="Wang Z."/>
            <person name="Pascual-Anaya J."/>
            <person name="Zadissa A."/>
            <person name="Li W."/>
            <person name="Niimura Y."/>
            <person name="Huang Z."/>
            <person name="Li C."/>
            <person name="White S."/>
            <person name="Xiong Z."/>
            <person name="Fang D."/>
            <person name="Wang B."/>
            <person name="Ming Y."/>
            <person name="Chen Y."/>
            <person name="Zheng Y."/>
            <person name="Kuraku S."/>
            <person name="Pignatelli M."/>
            <person name="Herrero J."/>
            <person name="Beal K."/>
            <person name="Nozawa M."/>
            <person name="Li Q."/>
            <person name="Wang J."/>
            <person name="Zhang H."/>
            <person name="Yu L."/>
            <person name="Shigenobu S."/>
            <person name="Wang J."/>
            <person name="Liu J."/>
            <person name="Flicek P."/>
            <person name="Searle S."/>
            <person name="Wang J."/>
            <person name="Kuratani S."/>
            <person name="Yin Y."/>
            <person name="Aken B."/>
            <person name="Zhang G."/>
            <person name="Irie N."/>
        </authorList>
    </citation>
    <scope>NUCLEOTIDE SEQUENCE [LARGE SCALE GENOMIC DNA]</scope>
    <source>
        <strain evidence="3">Daiwa-1</strain>
    </source>
</reference>
<dbReference type="PANTHER" id="PTHR20437:SF2">
    <property type="entry name" value="TUMOR NECROSIS FACTOR RECEPTOR SUPERFAMILY MEMBER 13C"/>
    <property type="match status" value="1"/>
</dbReference>
<dbReference type="EMBL" id="AGCU01068149">
    <property type="status" value="NOT_ANNOTATED_CDS"/>
    <property type="molecule type" value="Genomic_DNA"/>
</dbReference>
<keyword evidence="1" id="KW-1133">Transmembrane helix</keyword>
<protein>
    <submittedName>
        <fullName evidence="2">TNF receptor superfamily member 13C</fullName>
    </submittedName>
</protein>
<dbReference type="AlphaFoldDB" id="K7G7Y0"/>
<evidence type="ECO:0000313" key="3">
    <source>
        <dbReference type="Proteomes" id="UP000007267"/>
    </source>
</evidence>
<reference evidence="2" key="3">
    <citation type="submission" date="2025-08" db="UniProtKB">
        <authorList>
            <consortium name="Ensembl"/>
        </authorList>
    </citation>
    <scope>IDENTIFICATION</scope>
</reference>
<dbReference type="STRING" id="13735.ENSPSIP00000016391"/>
<dbReference type="OMA" id="RPCCQGD"/>
<evidence type="ECO:0000256" key="1">
    <source>
        <dbReference type="SAM" id="Phobius"/>
    </source>
</evidence>
<dbReference type="GeneTree" id="ENSGT00950000185866"/>
<reference evidence="2" key="4">
    <citation type="submission" date="2025-09" db="UniProtKB">
        <authorList>
            <consortium name="Ensembl"/>
        </authorList>
    </citation>
    <scope>IDENTIFICATION</scope>
</reference>
<dbReference type="GO" id="GO:0038023">
    <property type="term" value="F:signaling receptor activity"/>
    <property type="evidence" value="ECO:0007669"/>
    <property type="project" value="InterPro"/>
</dbReference>
<dbReference type="PANTHER" id="PTHR20437">
    <property type="entry name" value="TUMOR NECROSIS FACTOR RECEPTOR SUBFAMILY MEMBER 13/17"/>
    <property type="match status" value="1"/>
</dbReference>
<dbReference type="PRINTS" id="PR01964">
    <property type="entry name" value="TNFACTORR13C"/>
</dbReference>
<dbReference type="GO" id="GO:0030890">
    <property type="term" value="P:positive regulation of B cell proliferation"/>
    <property type="evidence" value="ECO:0007669"/>
    <property type="project" value="TreeGrafter"/>
</dbReference>
<dbReference type="GO" id="GO:0033209">
    <property type="term" value="P:tumor necrosis factor-mediated signaling pathway"/>
    <property type="evidence" value="ECO:0007669"/>
    <property type="project" value="InterPro"/>
</dbReference>
<dbReference type="Proteomes" id="UP000007267">
    <property type="component" value="Unassembled WGS sequence"/>
</dbReference>
<keyword evidence="1" id="KW-0472">Membrane</keyword>
<dbReference type="GO" id="GO:0042102">
    <property type="term" value="P:positive regulation of T cell proliferation"/>
    <property type="evidence" value="ECO:0007669"/>
    <property type="project" value="TreeGrafter"/>
</dbReference>
<dbReference type="InterPro" id="IPR022338">
    <property type="entry name" value="TNFR_13C"/>
</dbReference>
<proteinExistence type="predicted"/>